<name>A0A3B0V7R5_9ZZZZ</name>
<evidence type="ECO:0008006" key="2">
    <source>
        <dbReference type="Google" id="ProtNLM"/>
    </source>
</evidence>
<reference evidence="1" key="1">
    <citation type="submission" date="2018-06" db="EMBL/GenBank/DDBJ databases">
        <authorList>
            <person name="Zhirakovskaya E."/>
        </authorList>
    </citation>
    <scope>NUCLEOTIDE SEQUENCE</scope>
</reference>
<organism evidence="1">
    <name type="scientific">hydrothermal vent metagenome</name>
    <dbReference type="NCBI Taxonomy" id="652676"/>
    <lineage>
        <taxon>unclassified sequences</taxon>
        <taxon>metagenomes</taxon>
        <taxon>ecological metagenomes</taxon>
    </lineage>
</organism>
<dbReference type="AlphaFoldDB" id="A0A3B0V7R5"/>
<dbReference type="EMBL" id="UOEX01000016">
    <property type="protein sequence ID" value="VAW32909.1"/>
    <property type="molecule type" value="Genomic_DNA"/>
</dbReference>
<accession>A0A3B0V7R5</accession>
<dbReference type="PROSITE" id="PS51257">
    <property type="entry name" value="PROKAR_LIPOPROTEIN"/>
    <property type="match status" value="1"/>
</dbReference>
<gene>
    <name evidence="1" type="ORF">MNBD_DELTA03-1236</name>
</gene>
<protein>
    <recommendedName>
        <fullName evidence="2">Lipoprotein</fullName>
    </recommendedName>
</protein>
<evidence type="ECO:0000313" key="1">
    <source>
        <dbReference type="EMBL" id="VAW32909.1"/>
    </source>
</evidence>
<sequence>MIKYGWLLAILLSMAACAPRPPAMVLSPKTQVPKQAGSCAAVYPHGKWQFVHLIKFSLPGGGGGTAIGVSVVDKTSINAVLMTVEGFTLFAARYDGRLVITRAVPPFDKPGFGRGLMRDLRLIFWSPPLAEARYGRLADGLALCRYQESSGRSLDVIPRPDQSWEIKQYNAHHRETRTIKAWPPVPDNNKINKNKRQWRPPERLELQARGPAAYTLKMKLISAQKL</sequence>
<proteinExistence type="predicted"/>